<dbReference type="Pfam" id="PF13364">
    <property type="entry name" value="BetaGal_ABD2"/>
    <property type="match status" value="2"/>
</dbReference>
<keyword evidence="13" id="KW-1185">Reference proteome</keyword>
<dbReference type="SMART" id="SM01029">
    <property type="entry name" value="BetaGal_dom2"/>
    <property type="match status" value="1"/>
</dbReference>
<name>A0A6A6PBH4_9PEZI</name>
<proteinExistence type="inferred from homology"/>
<dbReference type="SUPFAM" id="SSF51445">
    <property type="entry name" value="(Trans)glycosidases"/>
    <property type="match status" value="1"/>
</dbReference>
<comment type="similarity">
    <text evidence="2 9">Belongs to the glycosyl hydrolase 35 family.</text>
</comment>
<dbReference type="Proteomes" id="UP000799766">
    <property type="component" value="Unassembled WGS sequence"/>
</dbReference>
<evidence type="ECO:0000256" key="3">
    <source>
        <dbReference type="ARBA" id="ARBA00012756"/>
    </source>
</evidence>
<evidence type="ECO:0000256" key="9">
    <source>
        <dbReference type="RuleBase" id="RU003679"/>
    </source>
</evidence>
<evidence type="ECO:0000256" key="7">
    <source>
        <dbReference type="ARBA" id="ARBA00023295"/>
    </source>
</evidence>
<feature type="chain" id="PRO_5025400075" description="Beta-galactosidase" evidence="10">
    <location>
        <begin position="21"/>
        <end position="1013"/>
    </location>
</feature>
<protein>
    <recommendedName>
        <fullName evidence="3 8">Beta-galactosidase</fullName>
        <ecNumber evidence="3 8">3.2.1.23</ecNumber>
    </recommendedName>
</protein>
<dbReference type="Gene3D" id="2.60.390.10">
    <property type="entry name" value="Beta-galactosidase, domain 3"/>
    <property type="match status" value="1"/>
</dbReference>
<keyword evidence="4 10" id="KW-0732">Signal</keyword>
<dbReference type="EC" id="3.2.1.23" evidence="3 8"/>
<dbReference type="GO" id="GO:0005975">
    <property type="term" value="P:carbohydrate metabolic process"/>
    <property type="evidence" value="ECO:0007669"/>
    <property type="project" value="InterPro"/>
</dbReference>
<dbReference type="InterPro" id="IPR019801">
    <property type="entry name" value="Glyco_hydro_35_CS"/>
</dbReference>
<keyword evidence="6" id="KW-0325">Glycoprotein</keyword>
<evidence type="ECO:0000256" key="5">
    <source>
        <dbReference type="ARBA" id="ARBA00022801"/>
    </source>
</evidence>
<dbReference type="FunFam" id="3.20.20.80:FF:000040">
    <property type="entry name" value="Beta-galactosidase A"/>
    <property type="match status" value="1"/>
</dbReference>
<dbReference type="Pfam" id="PF10435">
    <property type="entry name" value="BetaGal_dom2"/>
    <property type="match status" value="1"/>
</dbReference>
<organism evidence="12 13">
    <name type="scientific">Lineolata rhizophorae</name>
    <dbReference type="NCBI Taxonomy" id="578093"/>
    <lineage>
        <taxon>Eukaryota</taxon>
        <taxon>Fungi</taxon>
        <taxon>Dikarya</taxon>
        <taxon>Ascomycota</taxon>
        <taxon>Pezizomycotina</taxon>
        <taxon>Dothideomycetes</taxon>
        <taxon>Dothideomycetes incertae sedis</taxon>
        <taxon>Lineolatales</taxon>
        <taxon>Lineolataceae</taxon>
        <taxon>Lineolata</taxon>
    </lineage>
</organism>
<accession>A0A6A6PBH4</accession>
<dbReference type="InterPro" id="IPR008979">
    <property type="entry name" value="Galactose-bd-like_sf"/>
</dbReference>
<dbReference type="Gene3D" id="3.20.20.80">
    <property type="entry name" value="Glycosidases"/>
    <property type="match status" value="1"/>
</dbReference>
<sequence>MFVAVFQLFVCLLLALHALGLAIGGQPRQWIRTYDEDPLQDIVTWDEHSLFIRGERVMLFSGEFHPFRLPVPDLWLDVFQKIRAMGYNCMSFYVDWALHEGKPGNFTAEGVFAWEPFFDAASQAGIYLIARPGPYINAEVSGGGFPGWLQRIHGMLRTADQSYLDATENYVREISSIIADAQITNGGPVILFQPENEYTSAIDNLEDFPDPDYFGYVEQQFRDAGIIIPFINNDASPQGYFAPGTGPAAVDIYGHDGYPLGFDCANPSVWPDGALPTNWAELHQEQSPSTPYSILEFQGGSFDPWGGPGFSKCLSLVNSEFERVFYKNLYSFDVTIFNIYMTYGGTNWGNLGHPGGYTSYDYGAVITEERYVSREKYSEAKLQANFIMSSPAYLTAETGDNSTSFTDTDALLVTPLYSAETKFFVIRHTVYNSVESTDYQLSLPTSSGTITIPQLSGSLTLNGRDSKIHLADYNVGDYSLLYSSAEVFTWCVQKYADKAVLVVYGGPGERHELAFTSTPDVVLTEGEDLAMMQQNGSTILNWVTSSLRRVVNVGGSLFVYILDRNSAYDYWVVNSPSTGDTKLIMRAGYLIRTAEIDGTTLSLTGDLNTTAPLEIISGAPADLGSLKFNGESLPFTQDSFGVVSATLTYHEPTLSITEQDLSEFSWHAIDTLPELQPSYDDSMWTAADLPSTNNTVRALTTPMSLYADDYGYHSGSLIYRGHFTANGDESSLYLSTSGGLAFGMAVWLGPSFLGAAPGKGTDDTANTTLTLPDLEAETNYVLTVIIDHMGLDEDWTVGTDTMKNPRGILDYDLAGHDKADVTWKLTGNLGGEDYYDSSRGPLNEGAFWVERQGLILPGSPADTGDFTAFEGGEWTESVGPASDIVGPGAQFHATSFELDVPEGYDVTYSFVFSNVTVQEGESRAAALRCQIFVNGFQFGKYLNNIGPQTRFPVPPGTLNLHGTNYVGMTVWSLEPGPVMIDPIKMVAGPPIQTGFGPVGMAPMSSWEKRTGAY</sequence>
<feature type="signal peptide" evidence="10">
    <location>
        <begin position="1"/>
        <end position="20"/>
    </location>
</feature>
<gene>
    <name evidence="12" type="ORF">BDY21DRAFT_279192</name>
</gene>
<evidence type="ECO:0000256" key="2">
    <source>
        <dbReference type="ARBA" id="ARBA00009809"/>
    </source>
</evidence>
<keyword evidence="5 8" id="KW-0378">Hydrolase</keyword>
<dbReference type="PRINTS" id="PR00742">
    <property type="entry name" value="GLHYDRLASE35"/>
</dbReference>
<evidence type="ECO:0000256" key="8">
    <source>
        <dbReference type="RuleBase" id="RU000675"/>
    </source>
</evidence>
<dbReference type="InterPro" id="IPR031330">
    <property type="entry name" value="Gly_Hdrlase_35_cat"/>
</dbReference>
<evidence type="ECO:0000256" key="1">
    <source>
        <dbReference type="ARBA" id="ARBA00001412"/>
    </source>
</evidence>
<dbReference type="GO" id="GO:0004565">
    <property type="term" value="F:beta-galactosidase activity"/>
    <property type="evidence" value="ECO:0007669"/>
    <property type="project" value="UniProtKB-EC"/>
</dbReference>
<evidence type="ECO:0000313" key="13">
    <source>
        <dbReference type="Proteomes" id="UP000799766"/>
    </source>
</evidence>
<dbReference type="PROSITE" id="PS01182">
    <property type="entry name" value="GLYCOSYL_HYDROL_F35"/>
    <property type="match status" value="1"/>
</dbReference>
<dbReference type="Pfam" id="PF01301">
    <property type="entry name" value="Glyco_hydro_35"/>
    <property type="match status" value="1"/>
</dbReference>
<dbReference type="FunFam" id="2.60.120.260:FF:000065">
    <property type="entry name" value="Beta-galactosidase A"/>
    <property type="match status" value="1"/>
</dbReference>
<dbReference type="InterPro" id="IPR025972">
    <property type="entry name" value="BetaGal_dom3"/>
</dbReference>
<dbReference type="Gene3D" id="2.60.120.260">
    <property type="entry name" value="Galactose-binding domain-like"/>
    <property type="match status" value="2"/>
</dbReference>
<dbReference type="FunFam" id="2.102.20.10:FF:000001">
    <property type="entry name" value="Beta-galactosidase A"/>
    <property type="match status" value="1"/>
</dbReference>
<keyword evidence="7 8" id="KW-0326">Glycosidase</keyword>
<dbReference type="PANTHER" id="PTHR23421">
    <property type="entry name" value="BETA-GALACTOSIDASE RELATED"/>
    <property type="match status" value="1"/>
</dbReference>
<dbReference type="Gene3D" id="2.102.20.10">
    <property type="entry name" value="Beta-galactosidase, domain 2"/>
    <property type="match status" value="1"/>
</dbReference>
<feature type="domain" description="Beta-galactosidase" evidence="11">
    <location>
        <begin position="393"/>
        <end position="570"/>
    </location>
</feature>
<reference evidence="12" key="1">
    <citation type="journal article" date="2020" name="Stud. Mycol.">
        <title>101 Dothideomycetes genomes: a test case for predicting lifestyles and emergence of pathogens.</title>
        <authorList>
            <person name="Haridas S."/>
            <person name="Albert R."/>
            <person name="Binder M."/>
            <person name="Bloem J."/>
            <person name="Labutti K."/>
            <person name="Salamov A."/>
            <person name="Andreopoulos B."/>
            <person name="Baker S."/>
            <person name="Barry K."/>
            <person name="Bills G."/>
            <person name="Bluhm B."/>
            <person name="Cannon C."/>
            <person name="Castanera R."/>
            <person name="Culley D."/>
            <person name="Daum C."/>
            <person name="Ezra D."/>
            <person name="Gonzalez J."/>
            <person name="Henrissat B."/>
            <person name="Kuo A."/>
            <person name="Liang C."/>
            <person name="Lipzen A."/>
            <person name="Lutzoni F."/>
            <person name="Magnuson J."/>
            <person name="Mondo S."/>
            <person name="Nolan M."/>
            <person name="Ohm R."/>
            <person name="Pangilinan J."/>
            <person name="Park H.-J."/>
            <person name="Ramirez L."/>
            <person name="Alfaro M."/>
            <person name="Sun H."/>
            <person name="Tritt A."/>
            <person name="Yoshinaga Y."/>
            <person name="Zwiers L.-H."/>
            <person name="Turgeon B."/>
            <person name="Goodwin S."/>
            <person name="Spatafora J."/>
            <person name="Crous P."/>
            <person name="Grigoriev I."/>
        </authorList>
    </citation>
    <scope>NUCLEOTIDE SEQUENCE</scope>
    <source>
        <strain evidence="12">ATCC 16933</strain>
    </source>
</reference>
<dbReference type="InterPro" id="IPR036833">
    <property type="entry name" value="BetaGal_dom3_sf"/>
</dbReference>
<dbReference type="SUPFAM" id="SSF117100">
    <property type="entry name" value="Beta-galactosidase LacA, domain 3"/>
    <property type="match status" value="1"/>
</dbReference>
<dbReference type="SUPFAM" id="SSF51011">
    <property type="entry name" value="Glycosyl hydrolase domain"/>
    <property type="match status" value="1"/>
</dbReference>
<dbReference type="InterPro" id="IPR037110">
    <property type="entry name" value="Betagal_dom2_sf"/>
</dbReference>
<dbReference type="InterPro" id="IPR017853">
    <property type="entry name" value="GH"/>
</dbReference>
<dbReference type="InterPro" id="IPR025300">
    <property type="entry name" value="BetaGal_jelly_roll_dom"/>
</dbReference>
<dbReference type="AlphaFoldDB" id="A0A6A6PBH4"/>
<evidence type="ECO:0000313" key="12">
    <source>
        <dbReference type="EMBL" id="KAF2461199.1"/>
    </source>
</evidence>
<dbReference type="EMBL" id="MU001672">
    <property type="protein sequence ID" value="KAF2461199.1"/>
    <property type="molecule type" value="Genomic_DNA"/>
</dbReference>
<evidence type="ECO:0000256" key="4">
    <source>
        <dbReference type="ARBA" id="ARBA00022729"/>
    </source>
</evidence>
<evidence type="ECO:0000256" key="6">
    <source>
        <dbReference type="ARBA" id="ARBA00023180"/>
    </source>
</evidence>
<evidence type="ECO:0000256" key="10">
    <source>
        <dbReference type="SAM" id="SignalP"/>
    </source>
</evidence>
<dbReference type="InterPro" id="IPR001944">
    <property type="entry name" value="Glycoside_Hdrlase_35"/>
</dbReference>
<dbReference type="SUPFAM" id="SSF49785">
    <property type="entry name" value="Galactose-binding domain-like"/>
    <property type="match status" value="2"/>
</dbReference>
<dbReference type="OrthoDB" id="1657402at2759"/>
<evidence type="ECO:0000259" key="11">
    <source>
        <dbReference type="SMART" id="SM01029"/>
    </source>
</evidence>
<dbReference type="Pfam" id="PF13363">
    <property type="entry name" value="BetaGal_dom3"/>
    <property type="match status" value="1"/>
</dbReference>
<dbReference type="InterPro" id="IPR018954">
    <property type="entry name" value="Betagal_dom2"/>
</dbReference>
<comment type="catalytic activity">
    <reaction evidence="1 8">
        <text>Hydrolysis of terminal non-reducing beta-D-galactose residues in beta-D-galactosides.</text>
        <dbReference type="EC" id="3.2.1.23"/>
    </reaction>
</comment>